<keyword evidence="3" id="KW-1185">Reference proteome</keyword>
<name>A0A1G7U005_9BACT</name>
<dbReference type="InterPro" id="IPR026444">
    <property type="entry name" value="Secre_tail"/>
</dbReference>
<dbReference type="RefSeq" id="WP_090156105.1">
    <property type="nucleotide sequence ID" value="NZ_FNAN01000018.1"/>
</dbReference>
<protein>
    <submittedName>
        <fullName evidence="2">Por secretion system C-terminal sorting domain-containing protein</fullName>
    </submittedName>
</protein>
<gene>
    <name evidence="2" type="ORF">SAMN04487996_118109</name>
</gene>
<dbReference type="Proteomes" id="UP000198748">
    <property type="component" value="Unassembled WGS sequence"/>
</dbReference>
<feature type="domain" description="Secretion system C-terminal sorting" evidence="1">
    <location>
        <begin position="682"/>
        <end position="744"/>
    </location>
</feature>
<dbReference type="OrthoDB" id="977776at2"/>
<evidence type="ECO:0000313" key="2">
    <source>
        <dbReference type="EMBL" id="SDG40748.1"/>
    </source>
</evidence>
<dbReference type="STRING" id="659014.SAMN04487996_118109"/>
<accession>A0A1G7U005</accession>
<dbReference type="NCBIfam" id="TIGR04183">
    <property type="entry name" value="Por_Secre_tail"/>
    <property type="match status" value="1"/>
</dbReference>
<evidence type="ECO:0000259" key="1">
    <source>
        <dbReference type="Pfam" id="PF18962"/>
    </source>
</evidence>
<proteinExistence type="predicted"/>
<reference evidence="3" key="1">
    <citation type="submission" date="2016-10" db="EMBL/GenBank/DDBJ databases">
        <authorList>
            <person name="Varghese N."/>
            <person name="Submissions S."/>
        </authorList>
    </citation>
    <scope>NUCLEOTIDE SEQUENCE [LARGE SCALE GENOMIC DNA]</scope>
    <source>
        <strain evidence="3">DSM 25329</strain>
    </source>
</reference>
<dbReference type="EMBL" id="FNAN01000018">
    <property type="protein sequence ID" value="SDG40748.1"/>
    <property type="molecule type" value="Genomic_DNA"/>
</dbReference>
<dbReference type="Pfam" id="PF18962">
    <property type="entry name" value="Por_Secre_tail"/>
    <property type="match status" value="1"/>
</dbReference>
<evidence type="ECO:0000313" key="3">
    <source>
        <dbReference type="Proteomes" id="UP000198748"/>
    </source>
</evidence>
<dbReference type="AlphaFoldDB" id="A0A1G7U005"/>
<sequence length="755" mass="83529">MRFNGLPLSTTHLRLLTIAFFVALLLGSPPRLLAQRELILNTTGYGFDRTAPNGIHVEQWQYILKFANLKHNGKDASPTAIRLHIQWEHYEPALGDYQRAKMAQAVKAILDLNPNMKVALHFSYLRPGYWNDSFLSSVDVAQLSNGSLMREAISNTTPSVFSEYATGRFLAFVDDALAQVQQYSSRILYVAMGNNGSEEFYMPNKVMNSVNYAGMFEAKALQAWRTRFLPIRFPGQTNATWGRNSYPIASAPQPTDGNYNSEMGRDLHRFAAWGLLTLFKDFYETVKNRNSSIKVLHFISDVGSVQGNNWHLHSSTLPLALELSDGIYHTDGTSQWDLWKKIMGIDVIKGTYPNKIAGLEFDPTDLGQPSGGQGLNGGIPYEWLPRAYKHGADYVHIAMHFSDIEIAQLAPTLALCREQYLKPSYQPPARAEAVTVNIFPNVFTGNFLFETWNQIGGQNFGQSDLQPKSIRMTDTGYWENIWESGNYLPCSFSVNVNTAPAKVVTGAAVTLSINCQGPECNAANYVWSGEGATNQTGSSITINAPDTPGNYNYTAKSTRSGCSAKSSSKVLQVARALPVKLIDFTAVKEGRQALLAWSTSEEVNSEKFDVERSTDGKKWVQIGSLPAGGDVLNAITRYNFTDSDPSAGENLYRLKMIDRDRTFAYSKIVNVNFKTISVASTYPNPASDRLTIEAGEWENVKTVTIINTAGQVVYSSDEPRKEIDIQGLPSGSYVIGLVRGDGAQENVKFVKDAGK</sequence>
<organism evidence="2 3">
    <name type="scientific">Dyadobacter soli</name>
    <dbReference type="NCBI Taxonomy" id="659014"/>
    <lineage>
        <taxon>Bacteria</taxon>
        <taxon>Pseudomonadati</taxon>
        <taxon>Bacteroidota</taxon>
        <taxon>Cytophagia</taxon>
        <taxon>Cytophagales</taxon>
        <taxon>Spirosomataceae</taxon>
        <taxon>Dyadobacter</taxon>
    </lineage>
</organism>
<dbReference type="Gene3D" id="3.20.20.80">
    <property type="entry name" value="Glycosidases"/>
    <property type="match status" value="1"/>
</dbReference>